<proteinExistence type="predicted"/>
<accession>A0A0R3S5S7</accession>
<protein>
    <submittedName>
        <fullName evidence="2">Phage protein</fullName>
    </submittedName>
</protein>
<dbReference type="Proteomes" id="UP000050640">
    <property type="component" value="Unplaced"/>
</dbReference>
<dbReference type="AlphaFoldDB" id="A0A0R3S5S7"/>
<evidence type="ECO:0000313" key="2">
    <source>
        <dbReference type="WBParaSite" id="EEL_0001014601-mRNA-1"/>
    </source>
</evidence>
<sequence>MDIEAIARSDAATKTLNVKKNKGYDDVVISEYDYKYFCSLSMSKIALINNFKF</sequence>
<evidence type="ECO:0000313" key="1">
    <source>
        <dbReference type="Proteomes" id="UP000050640"/>
    </source>
</evidence>
<keyword evidence="1" id="KW-1185">Reference proteome</keyword>
<dbReference type="WBParaSite" id="EEL_0001014601-mRNA-1">
    <property type="protein sequence ID" value="EEL_0001014601-mRNA-1"/>
    <property type="gene ID" value="EEL_0001014601"/>
</dbReference>
<name>A0A0R3S5S7_9BILA</name>
<reference evidence="2" key="1">
    <citation type="submission" date="2017-02" db="UniProtKB">
        <authorList>
            <consortium name="WormBaseParasite"/>
        </authorList>
    </citation>
    <scope>IDENTIFICATION</scope>
</reference>
<organism evidence="1 2">
    <name type="scientific">Elaeophora elaphi</name>
    <dbReference type="NCBI Taxonomy" id="1147741"/>
    <lineage>
        <taxon>Eukaryota</taxon>
        <taxon>Metazoa</taxon>
        <taxon>Ecdysozoa</taxon>
        <taxon>Nematoda</taxon>
        <taxon>Chromadorea</taxon>
        <taxon>Rhabditida</taxon>
        <taxon>Spirurina</taxon>
        <taxon>Spiruromorpha</taxon>
        <taxon>Filarioidea</taxon>
        <taxon>Onchocercidae</taxon>
        <taxon>Elaeophora</taxon>
    </lineage>
</organism>